<dbReference type="EMBL" id="PJQD01000050">
    <property type="protein sequence ID" value="POY72369.1"/>
    <property type="molecule type" value="Genomic_DNA"/>
</dbReference>
<feature type="compositionally biased region" description="Basic and acidic residues" evidence="1">
    <location>
        <begin position="176"/>
        <end position="190"/>
    </location>
</feature>
<reference evidence="2 3" key="1">
    <citation type="journal article" date="2018" name="Front. Microbiol.">
        <title>Prospects for Fungal Bioremediation of Acidic Radioactive Waste Sites: Characterization and Genome Sequence of Rhodotorula taiwanensis MD1149.</title>
        <authorList>
            <person name="Tkavc R."/>
            <person name="Matrosova V.Y."/>
            <person name="Grichenko O.E."/>
            <person name="Gostincar C."/>
            <person name="Volpe R.P."/>
            <person name="Klimenkova P."/>
            <person name="Gaidamakova E.K."/>
            <person name="Zhou C.E."/>
            <person name="Stewart B.J."/>
            <person name="Lyman M.G."/>
            <person name="Malfatti S.A."/>
            <person name="Rubinfeld B."/>
            <person name="Courtot M."/>
            <person name="Singh J."/>
            <person name="Dalgard C.L."/>
            <person name="Hamilton T."/>
            <person name="Frey K.G."/>
            <person name="Gunde-Cimerman N."/>
            <person name="Dugan L."/>
            <person name="Daly M.J."/>
        </authorList>
    </citation>
    <scope>NUCLEOTIDE SEQUENCE [LARGE SCALE GENOMIC DNA]</scope>
    <source>
        <strain evidence="2 3">MD1149</strain>
    </source>
</reference>
<dbReference type="AlphaFoldDB" id="A0A2S5B6H2"/>
<accession>A0A2S5B6H2</accession>
<gene>
    <name evidence="2" type="ORF">BMF94_4672</name>
</gene>
<organism evidence="2 3">
    <name type="scientific">Rhodotorula taiwanensis</name>
    <dbReference type="NCBI Taxonomy" id="741276"/>
    <lineage>
        <taxon>Eukaryota</taxon>
        <taxon>Fungi</taxon>
        <taxon>Dikarya</taxon>
        <taxon>Basidiomycota</taxon>
        <taxon>Pucciniomycotina</taxon>
        <taxon>Microbotryomycetes</taxon>
        <taxon>Sporidiobolales</taxon>
        <taxon>Sporidiobolaceae</taxon>
        <taxon>Rhodotorula</taxon>
    </lineage>
</organism>
<feature type="region of interest" description="Disordered" evidence="1">
    <location>
        <begin position="57"/>
        <end position="84"/>
    </location>
</feature>
<name>A0A2S5B6H2_9BASI</name>
<keyword evidence="3" id="KW-1185">Reference proteome</keyword>
<feature type="region of interest" description="Disordered" evidence="1">
    <location>
        <begin position="175"/>
        <end position="216"/>
    </location>
</feature>
<dbReference type="OrthoDB" id="6247875at2759"/>
<evidence type="ECO:0000313" key="3">
    <source>
        <dbReference type="Proteomes" id="UP000237144"/>
    </source>
</evidence>
<evidence type="ECO:0000256" key="1">
    <source>
        <dbReference type="SAM" id="MobiDB-lite"/>
    </source>
</evidence>
<feature type="compositionally biased region" description="Basic and acidic residues" evidence="1">
    <location>
        <begin position="57"/>
        <end position="74"/>
    </location>
</feature>
<proteinExistence type="predicted"/>
<comment type="caution">
    <text evidence="2">The sequence shown here is derived from an EMBL/GenBank/DDBJ whole genome shotgun (WGS) entry which is preliminary data.</text>
</comment>
<dbReference type="Proteomes" id="UP000237144">
    <property type="component" value="Unassembled WGS sequence"/>
</dbReference>
<evidence type="ECO:0000313" key="2">
    <source>
        <dbReference type="EMBL" id="POY72369.1"/>
    </source>
</evidence>
<feature type="region of interest" description="Disordered" evidence="1">
    <location>
        <begin position="238"/>
        <end position="264"/>
    </location>
</feature>
<sequence>MVPACTVPHGSLRAPSQLSASLPCNSATALARSPALAVPSTCAVSFIHVTASDFSGDKDAIESSRRDQDVEAKSPTRKRVRARPTVEDRIAAGRIPRPPNPFILYRSAQYRRLSETSTSKGEKLAQSDLCKEHSSSRVLQIQRLICDPDPNCSPADRTNVAGGVAVGDRGASISALRKDASSSQHGHADYTYRPVMPPRRKAAKKQDTPALARPNVVAASGTSTDLWSGSYIAPADPNLFGPPLTAGSQSSSPPERPKTPPRNWCLFRSGLPKTRTELDPPLFCPPHEAMWPTAAHLHPELISPTAQEGEQLPVLQRLPALAATPRLLEDQQGLFMSFETMLATSPKSETGDLLVQVSALPPPDYDEGIENALQLSGLRAFAG</sequence>
<protein>
    <submittedName>
        <fullName evidence="2">Uncharacterized protein</fullName>
    </submittedName>
</protein>